<dbReference type="AlphaFoldDB" id="A0A3D8HD85"/>
<evidence type="ECO:0000313" key="3">
    <source>
        <dbReference type="EMBL" id="RDU48898.1"/>
    </source>
</evidence>
<evidence type="ECO:0000313" key="2">
    <source>
        <dbReference type="EMBL" id="MBC8602385.1"/>
    </source>
</evidence>
<feature type="signal peptide" evidence="1">
    <location>
        <begin position="1"/>
        <end position="19"/>
    </location>
</feature>
<name>A0A3D8HD85_9BACT</name>
<reference evidence="3 4" key="1">
    <citation type="submission" date="2018-07" db="EMBL/GenBank/DDBJ databases">
        <title>Parabacteroides acidifaciens nov. sp., isolated from human feces.</title>
        <authorList>
            <person name="Wang Y.J."/>
        </authorList>
    </citation>
    <scope>NUCLEOTIDE SEQUENCE [LARGE SCALE GENOMIC DNA]</scope>
    <source>
        <strain evidence="3 4">426-9</strain>
    </source>
</reference>
<keyword evidence="5" id="KW-1185">Reference proteome</keyword>
<evidence type="ECO:0000256" key="1">
    <source>
        <dbReference type="SAM" id="SignalP"/>
    </source>
</evidence>
<feature type="chain" id="PRO_5017534240" evidence="1">
    <location>
        <begin position="20"/>
        <end position="303"/>
    </location>
</feature>
<dbReference type="EMBL" id="QREV01000027">
    <property type="protein sequence ID" value="RDU48898.1"/>
    <property type="molecule type" value="Genomic_DNA"/>
</dbReference>
<dbReference type="RefSeq" id="WP_115499889.1">
    <property type="nucleotide sequence ID" value="NZ_JACRTI010000027.1"/>
</dbReference>
<evidence type="ECO:0000313" key="4">
    <source>
        <dbReference type="Proteomes" id="UP000256321"/>
    </source>
</evidence>
<proteinExistence type="predicted"/>
<keyword evidence="1" id="KW-0732">Signal</keyword>
<accession>A0A3D8HD85</accession>
<sequence length="303" mass="34066">MKRFLLIIAACIPALGLLAANVELMPADTVIKLDNKRIEVKENGDRMKVKVYELTEEGDSIDGEMIFEGHYLDGQSYERRKHIKSINIPIPSWDKDFDPHWAGFGMGFANFSGSDGVNDVDGVSLRSGNSLEYNLNFMEFSFPFSRYRWAVVTGAGMRWSRYRLDMNAHFQEVDGMTQLVPAPEGIVYDASKLNITSLTIPVLLEWQSAKHRRKSPRFFVSGGVVGVVKTISSSKIVYHDADGDKRKKKMDRGMNIRPVTMDFLFQAGVGCIGFYAKYSPMGLFEKDKGPKVHPVSLGVQIHL</sequence>
<dbReference type="EMBL" id="JACRTI010000027">
    <property type="protein sequence ID" value="MBC8602385.1"/>
    <property type="molecule type" value="Genomic_DNA"/>
</dbReference>
<comment type="caution">
    <text evidence="3">The sequence shown here is derived from an EMBL/GenBank/DDBJ whole genome shotgun (WGS) entry which is preliminary data.</text>
</comment>
<dbReference type="Proteomes" id="UP000256321">
    <property type="component" value="Unassembled WGS sequence"/>
</dbReference>
<gene>
    <name evidence="3" type="ORF">DWU89_12060</name>
    <name evidence="2" type="ORF">H8784_11755</name>
</gene>
<protein>
    <submittedName>
        <fullName evidence="2">Outer membrane beta-barrel protein</fullName>
    </submittedName>
    <submittedName>
        <fullName evidence="3">PorT family protein</fullName>
    </submittedName>
</protein>
<dbReference type="Proteomes" id="UP000629596">
    <property type="component" value="Unassembled WGS sequence"/>
</dbReference>
<evidence type="ECO:0000313" key="5">
    <source>
        <dbReference type="Proteomes" id="UP000629596"/>
    </source>
</evidence>
<organism evidence="3 4">
    <name type="scientific">Parabacteroides acidifaciens</name>
    <dbReference type="NCBI Taxonomy" id="2290935"/>
    <lineage>
        <taxon>Bacteria</taxon>
        <taxon>Pseudomonadati</taxon>
        <taxon>Bacteroidota</taxon>
        <taxon>Bacteroidia</taxon>
        <taxon>Bacteroidales</taxon>
        <taxon>Tannerellaceae</taxon>
        <taxon>Parabacteroides</taxon>
    </lineage>
</organism>
<reference evidence="2 5" key="2">
    <citation type="submission" date="2020-08" db="EMBL/GenBank/DDBJ databases">
        <title>Genome public.</title>
        <authorList>
            <person name="Liu C."/>
            <person name="Sun Q."/>
        </authorList>
    </citation>
    <scope>NUCLEOTIDE SEQUENCE [LARGE SCALE GENOMIC DNA]</scope>
    <source>
        <strain evidence="2 5">426_9</strain>
    </source>
</reference>